<dbReference type="EMBL" id="JBAMMX010000006">
    <property type="protein sequence ID" value="KAK6938451.1"/>
    <property type="molecule type" value="Genomic_DNA"/>
</dbReference>
<evidence type="ECO:0000259" key="1">
    <source>
        <dbReference type="PROSITE" id="PS50004"/>
    </source>
</evidence>
<gene>
    <name evidence="2" type="ORF">RJ641_031959</name>
</gene>
<proteinExistence type="predicted"/>
<reference evidence="2 3" key="1">
    <citation type="submission" date="2023-12" db="EMBL/GenBank/DDBJ databases">
        <title>A high-quality genome assembly for Dillenia turbinata (Dilleniales).</title>
        <authorList>
            <person name="Chanderbali A."/>
        </authorList>
    </citation>
    <scope>NUCLEOTIDE SEQUENCE [LARGE SCALE GENOMIC DNA]</scope>
    <source>
        <strain evidence="2">LSX21</strain>
        <tissue evidence="2">Leaf</tissue>
    </source>
</reference>
<organism evidence="2 3">
    <name type="scientific">Dillenia turbinata</name>
    <dbReference type="NCBI Taxonomy" id="194707"/>
    <lineage>
        <taxon>Eukaryota</taxon>
        <taxon>Viridiplantae</taxon>
        <taxon>Streptophyta</taxon>
        <taxon>Embryophyta</taxon>
        <taxon>Tracheophyta</taxon>
        <taxon>Spermatophyta</taxon>
        <taxon>Magnoliopsida</taxon>
        <taxon>eudicotyledons</taxon>
        <taxon>Gunneridae</taxon>
        <taxon>Pentapetalae</taxon>
        <taxon>Dilleniales</taxon>
        <taxon>Dilleniaceae</taxon>
        <taxon>Dillenia</taxon>
    </lineage>
</organism>
<dbReference type="PANTHER" id="PTHR32246:SF22">
    <property type="entry name" value="C2 DOMAIN-CONTAINING PROTEIN"/>
    <property type="match status" value="1"/>
</dbReference>
<dbReference type="PROSITE" id="PS50004">
    <property type="entry name" value="C2"/>
    <property type="match status" value="1"/>
</dbReference>
<dbReference type="InterPro" id="IPR035892">
    <property type="entry name" value="C2_domain_sf"/>
</dbReference>
<dbReference type="Gene3D" id="2.60.40.150">
    <property type="entry name" value="C2 domain"/>
    <property type="match status" value="1"/>
</dbReference>
<evidence type="ECO:0000313" key="3">
    <source>
        <dbReference type="Proteomes" id="UP001370490"/>
    </source>
</evidence>
<accession>A0AAN8VYK6</accession>
<evidence type="ECO:0000313" key="2">
    <source>
        <dbReference type="EMBL" id="KAK6938451.1"/>
    </source>
</evidence>
<dbReference type="AlphaFoldDB" id="A0AAN8VYK6"/>
<keyword evidence="3" id="KW-1185">Reference proteome</keyword>
<name>A0AAN8VYK6_9MAGN</name>
<protein>
    <submittedName>
        <fullName evidence="2">C2 domain</fullName>
    </submittedName>
</protein>
<feature type="domain" description="C2" evidence="1">
    <location>
        <begin position="1"/>
        <end position="112"/>
    </location>
</feature>
<dbReference type="Proteomes" id="UP001370490">
    <property type="component" value="Unassembled WGS sequence"/>
</dbReference>
<dbReference type="PANTHER" id="PTHR32246">
    <property type="entry name" value="INGRESSION PROTEIN FIC1"/>
    <property type="match status" value="1"/>
</dbReference>
<comment type="caution">
    <text evidence="2">The sequence shown here is derived from an EMBL/GenBank/DDBJ whole genome shotgun (WGS) entry which is preliminary data.</text>
</comment>
<sequence>MDHRKFEMKVISACEVVNVRSTFDMKVYAVIQVAGKPATKRQTAVDREGGTNPKWNFSLTYWMLESQIRNNDGAKLEIYLYCERSLGDRLIGSASIPFNRIFNDANGKDATDIYWITKESVKMGKVTFWYKFGDVEKIVFREVPRRPGQNGSGTQVVIGAFRVAALSLRVATNVFGVDLPFDEVVNVLVDGFDLVGGDEG</sequence>
<dbReference type="SUPFAM" id="SSF49562">
    <property type="entry name" value="C2 domain (Calcium/lipid-binding domain, CaLB)"/>
    <property type="match status" value="1"/>
</dbReference>
<dbReference type="Pfam" id="PF00168">
    <property type="entry name" value="C2"/>
    <property type="match status" value="1"/>
</dbReference>
<dbReference type="InterPro" id="IPR000008">
    <property type="entry name" value="C2_dom"/>
</dbReference>